<sequence length="144" mass="15873">MAYEAVASTGAGCGGGLMRVNEKLSSEFEGDMVLKYQVIPENLDVLVSVRTDEDISTCLMNMLAMKVKELQSFELSCSLPILSYLRTKMPLQILTQQNNITSMPSITQFVHLPILDLPLSMQIAPPLAFLLALLQKAIPLIVLF</sequence>
<dbReference type="EMBL" id="JAAGAX010000013">
    <property type="protein sequence ID" value="KAF2293911.1"/>
    <property type="molecule type" value="Genomic_DNA"/>
</dbReference>
<reference evidence="1 2" key="1">
    <citation type="journal article" date="2020" name="Mol. Plant">
        <title>The Chromosome-Based Rubber Tree Genome Provides New Insights into Spurge Genome Evolution and Rubber Biosynthesis.</title>
        <authorList>
            <person name="Liu J."/>
            <person name="Shi C."/>
            <person name="Shi C.C."/>
            <person name="Li W."/>
            <person name="Zhang Q.J."/>
            <person name="Zhang Y."/>
            <person name="Li K."/>
            <person name="Lu H.F."/>
            <person name="Shi C."/>
            <person name="Zhu S.T."/>
            <person name="Xiao Z.Y."/>
            <person name="Nan H."/>
            <person name="Yue Y."/>
            <person name="Zhu X.G."/>
            <person name="Wu Y."/>
            <person name="Hong X.N."/>
            <person name="Fan G.Y."/>
            <person name="Tong Y."/>
            <person name="Zhang D."/>
            <person name="Mao C.L."/>
            <person name="Liu Y.L."/>
            <person name="Hao S.J."/>
            <person name="Liu W.Q."/>
            <person name="Lv M.Q."/>
            <person name="Zhang H.B."/>
            <person name="Liu Y."/>
            <person name="Hu-Tang G.R."/>
            <person name="Wang J.P."/>
            <person name="Wang J.H."/>
            <person name="Sun Y.H."/>
            <person name="Ni S.B."/>
            <person name="Chen W.B."/>
            <person name="Zhang X.C."/>
            <person name="Jiao Y.N."/>
            <person name="Eichler E.E."/>
            <person name="Li G.H."/>
            <person name="Liu X."/>
            <person name="Gao L.Z."/>
        </authorList>
    </citation>
    <scope>NUCLEOTIDE SEQUENCE [LARGE SCALE GENOMIC DNA]</scope>
    <source>
        <strain evidence="2">cv. GT1</strain>
        <tissue evidence="1">Leaf</tissue>
    </source>
</reference>
<gene>
    <name evidence="1" type="ORF">GH714_005608</name>
</gene>
<dbReference type="AlphaFoldDB" id="A0A6A6KY07"/>
<organism evidence="1 2">
    <name type="scientific">Hevea brasiliensis</name>
    <name type="common">Para rubber tree</name>
    <name type="synonym">Siphonia brasiliensis</name>
    <dbReference type="NCBI Taxonomy" id="3981"/>
    <lineage>
        <taxon>Eukaryota</taxon>
        <taxon>Viridiplantae</taxon>
        <taxon>Streptophyta</taxon>
        <taxon>Embryophyta</taxon>
        <taxon>Tracheophyta</taxon>
        <taxon>Spermatophyta</taxon>
        <taxon>Magnoliopsida</taxon>
        <taxon>eudicotyledons</taxon>
        <taxon>Gunneridae</taxon>
        <taxon>Pentapetalae</taxon>
        <taxon>rosids</taxon>
        <taxon>fabids</taxon>
        <taxon>Malpighiales</taxon>
        <taxon>Euphorbiaceae</taxon>
        <taxon>Crotonoideae</taxon>
        <taxon>Micrandreae</taxon>
        <taxon>Hevea</taxon>
    </lineage>
</organism>
<dbReference type="Proteomes" id="UP000467840">
    <property type="component" value="Chromosome 7"/>
</dbReference>
<protein>
    <submittedName>
        <fullName evidence="1">Uncharacterized protein</fullName>
    </submittedName>
</protein>
<accession>A0A6A6KY07</accession>
<evidence type="ECO:0000313" key="2">
    <source>
        <dbReference type="Proteomes" id="UP000467840"/>
    </source>
</evidence>
<name>A0A6A6KY07_HEVBR</name>
<comment type="caution">
    <text evidence="1">The sequence shown here is derived from an EMBL/GenBank/DDBJ whole genome shotgun (WGS) entry which is preliminary data.</text>
</comment>
<proteinExistence type="predicted"/>
<keyword evidence="2" id="KW-1185">Reference proteome</keyword>
<evidence type="ECO:0000313" key="1">
    <source>
        <dbReference type="EMBL" id="KAF2293911.1"/>
    </source>
</evidence>